<keyword evidence="2" id="KW-1185">Reference proteome</keyword>
<dbReference type="STRING" id="980561.A1359_11570"/>
<evidence type="ECO:0000313" key="2">
    <source>
        <dbReference type="Proteomes" id="UP000078476"/>
    </source>
</evidence>
<protein>
    <submittedName>
        <fullName evidence="1">Uncharacterized protein</fullName>
    </submittedName>
</protein>
<organism evidence="1 2">
    <name type="scientific">Methylomonas lenta</name>
    <dbReference type="NCBI Taxonomy" id="980561"/>
    <lineage>
        <taxon>Bacteria</taxon>
        <taxon>Pseudomonadati</taxon>
        <taxon>Pseudomonadota</taxon>
        <taxon>Gammaproteobacteria</taxon>
        <taxon>Methylococcales</taxon>
        <taxon>Methylococcaceae</taxon>
        <taxon>Methylomonas</taxon>
    </lineage>
</organism>
<dbReference type="AlphaFoldDB" id="A0A177N7G3"/>
<comment type="caution">
    <text evidence="1">The sequence shown here is derived from an EMBL/GenBank/DDBJ whole genome shotgun (WGS) entry which is preliminary data.</text>
</comment>
<evidence type="ECO:0000313" key="1">
    <source>
        <dbReference type="EMBL" id="OAI13897.1"/>
    </source>
</evidence>
<proteinExistence type="predicted"/>
<dbReference type="RefSeq" id="WP_066983887.1">
    <property type="nucleotide sequence ID" value="NZ_LUUI01000115.1"/>
</dbReference>
<dbReference type="Proteomes" id="UP000078476">
    <property type="component" value="Unassembled WGS sequence"/>
</dbReference>
<sequence length="106" mass="11683">MKGENYAYTLTVSYVRCITMLTSVVHAEQSSAIHLTENSALENTQQNVRDKDNITLTAEDQNESKADIKITADIRNAAVNDESLSVNAKNVKIITQNGAVKWTPKS</sequence>
<accession>A0A177N7G3</accession>
<gene>
    <name evidence="1" type="ORF">A1359_11570</name>
</gene>
<reference evidence="1 2" key="1">
    <citation type="submission" date="2016-03" db="EMBL/GenBank/DDBJ databases">
        <authorList>
            <person name="Ploux O."/>
        </authorList>
    </citation>
    <scope>NUCLEOTIDE SEQUENCE [LARGE SCALE GENOMIC DNA]</scope>
    <source>
        <strain evidence="1 2">R-45370</strain>
    </source>
</reference>
<name>A0A177N7G3_9GAMM</name>
<dbReference type="EMBL" id="LUUI01000115">
    <property type="protein sequence ID" value="OAI13897.1"/>
    <property type="molecule type" value="Genomic_DNA"/>
</dbReference>
<dbReference type="OrthoDB" id="5957063at2"/>
<feature type="non-terminal residue" evidence="1">
    <location>
        <position position="106"/>
    </location>
</feature>